<dbReference type="SUPFAM" id="SSF50998">
    <property type="entry name" value="Quinoprotein alcohol dehydrogenase-like"/>
    <property type="match status" value="1"/>
</dbReference>
<evidence type="ECO:0000313" key="3">
    <source>
        <dbReference type="Proteomes" id="UP001179121"/>
    </source>
</evidence>
<organism evidence="2 3">
    <name type="scientific">Nitrospira tepida</name>
    <dbReference type="NCBI Taxonomy" id="2973512"/>
    <lineage>
        <taxon>Bacteria</taxon>
        <taxon>Pseudomonadati</taxon>
        <taxon>Nitrospirota</taxon>
        <taxon>Nitrospiria</taxon>
        <taxon>Nitrospirales</taxon>
        <taxon>Nitrospiraceae</taxon>
        <taxon>Nitrospira</taxon>
    </lineage>
</organism>
<gene>
    <name evidence="2" type="ORF">DNFV4_01754</name>
</gene>
<accession>A0AA86MYM0</accession>
<dbReference type="AlphaFoldDB" id="A0AA86MYM0"/>
<dbReference type="Proteomes" id="UP001179121">
    <property type="component" value="Chromosome"/>
</dbReference>
<dbReference type="RefSeq" id="WP_289268259.1">
    <property type="nucleotide sequence ID" value="NZ_OX365700.1"/>
</dbReference>
<proteinExistence type="predicted"/>
<protein>
    <submittedName>
        <fullName evidence="2">Uncharacterized protein</fullName>
    </submittedName>
</protein>
<name>A0AA86MYM0_9BACT</name>
<sequence>MRNWLTVLPALVLLPATLWAGQAPLSAFNSQTNPDSVHKGTMPARVVAVGFGYQRGKTSLIRIRTYDAETGDLLSEERFDLNVVGEDPTKPESKGDRVFAGAAYLDSRTITEFPMRVYDARSGAYLWQGNLNFVTTDSGDPRQHTSAGMWSHSFVRPVGDATVPTVESSLIVQAVDRLSGQPVWRQLFTPKKEQSERVALDSQADRTEADTDNRDYEVIVRSYDRDTEELVWTDRLSTSDVIDEVSGEEPERAQLIPGWPVRPSRLGKLWAWSVGTIEEESGAVYR</sequence>
<keyword evidence="1" id="KW-0732">Signal</keyword>
<feature type="signal peptide" evidence="1">
    <location>
        <begin position="1"/>
        <end position="20"/>
    </location>
</feature>
<keyword evidence="3" id="KW-1185">Reference proteome</keyword>
<evidence type="ECO:0000313" key="2">
    <source>
        <dbReference type="EMBL" id="CAI4031330.1"/>
    </source>
</evidence>
<evidence type="ECO:0000256" key="1">
    <source>
        <dbReference type="SAM" id="SignalP"/>
    </source>
</evidence>
<dbReference type="EMBL" id="OX365700">
    <property type="protein sequence ID" value="CAI4031330.1"/>
    <property type="molecule type" value="Genomic_DNA"/>
</dbReference>
<dbReference type="InterPro" id="IPR011047">
    <property type="entry name" value="Quinoprotein_ADH-like_sf"/>
</dbReference>
<reference evidence="2" key="1">
    <citation type="submission" date="2022-10" db="EMBL/GenBank/DDBJ databases">
        <authorList>
            <person name="Koch H."/>
        </authorList>
    </citation>
    <scope>NUCLEOTIDE SEQUENCE</scope>
    <source>
        <strain evidence="2">DNF</strain>
    </source>
</reference>
<dbReference type="KEGG" id="nti:DNFV4_01754"/>
<feature type="chain" id="PRO_5041680774" evidence="1">
    <location>
        <begin position="21"/>
        <end position="286"/>
    </location>
</feature>